<dbReference type="Pfam" id="PF00753">
    <property type="entry name" value="Lactamase_B"/>
    <property type="match status" value="1"/>
</dbReference>
<dbReference type="Proteomes" id="UP000325614">
    <property type="component" value="Chromosome"/>
</dbReference>
<evidence type="ECO:0000313" key="5">
    <source>
        <dbReference type="EMBL" id="QFU18199.1"/>
    </source>
</evidence>
<keyword evidence="1 5" id="KW-0378">Hydrolase</keyword>
<dbReference type="InterPro" id="IPR050698">
    <property type="entry name" value="MBL"/>
</dbReference>
<dbReference type="InterPro" id="IPR036866">
    <property type="entry name" value="RibonucZ/Hydroxyglut_hydro"/>
</dbReference>
<evidence type="ECO:0000256" key="2">
    <source>
        <dbReference type="SAM" id="MobiDB-lite"/>
    </source>
</evidence>
<dbReference type="KEGG" id="mico:GDR74_16595"/>
<dbReference type="AlphaFoldDB" id="A0A5P9K0V9"/>
<dbReference type="Pfam" id="PF07521">
    <property type="entry name" value="RMMBL"/>
    <property type="match status" value="1"/>
</dbReference>
<dbReference type="InterPro" id="IPR001279">
    <property type="entry name" value="Metallo-B-lactamas"/>
</dbReference>
<dbReference type="Gene3D" id="3.60.15.10">
    <property type="entry name" value="Ribonuclease Z/Hydroxyacylglutathione hydrolase-like"/>
    <property type="match status" value="1"/>
</dbReference>
<dbReference type="CDD" id="cd16295">
    <property type="entry name" value="TTHA0252-CPSF-like_MBL-fold"/>
    <property type="match status" value="1"/>
</dbReference>
<feature type="domain" description="Metallo-beta-lactamase" evidence="3">
    <location>
        <begin position="15"/>
        <end position="243"/>
    </location>
</feature>
<dbReference type="SUPFAM" id="SSF56281">
    <property type="entry name" value="Metallo-hydrolase/oxidoreductase"/>
    <property type="match status" value="1"/>
</dbReference>
<reference evidence="5 6" key="1">
    <citation type="submission" date="2019-10" db="EMBL/GenBank/DDBJ databases">
        <title>Isolation, Identification of Microvirga thermotolerans HR1, a novel thermophilic bacterium and Comparative Genomics of the genus Microvirga.</title>
        <authorList>
            <person name="Li J."/>
            <person name="Zhang W."/>
            <person name="Lin M."/>
            <person name="Wang J."/>
        </authorList>
    </citation>
    <scope>NUCLEOTIDE SEQUENCE [LARGE SCALE GENOMIC DNA]</scope>
    <source>
        <strain evidence="5 6">HR1</strain>
    </source>
</reference>
<protein>
    <submittedName>
        <fullName evidence="5">MBL fold metallo-hydrolase</fullName>
    </submittedName>
</protein>
<dbReference type="InterPro" id="IPR011108">
    <property type="entry name" value="RMMBL"/>
</dbReference>
<feature type="domain" description="Beta-Casp" evidence="4">
    <location>
        <begin position="259"/>
        <end position="379"/>
    </location>
</feature>
<dbReference type="Pfam" id="PF10996">
    <property type="entry name" value="Beta-Casp"/>
    <property type="match status" value="1"/>
</dbReference>
<organism evidence="5 6">
    <name type="scientific">Microvirga thermotolerans</name>
    <dbReference type="NCBI Taxonomy" id="2651334"/>
    <lineage>
        <taxon>Bacteria</taxon>
        <taxon>Pseudomonadati</taxon>
        <taxon>Pseudomonadota</taxon>
        <taxon>Alphaproteobacteria</taxon>
        <taxon>Hyphomicrobiales</taxon>
        <taxon>Methylobacteriaceae</taxon>
        <taxon>Microvirga</taxon>
    </lineage>
</organism>
<sequence>MSLRIHFFGASRTVTGSCFLLETDRARVLIDCGLFQGAKSERELNYRPLPFRAGSLSAVCLTHAHIDHSGLLPKLVLAGFDGPIFATEPTLDLASVMLPDSGHIQEVEVDQLNRRNARKGGAPVTPIYTAQDAISCLDRFRAVPYDEWREVASGVRARYWNAGHLLGSASIEFEVVAGGGQEPVRLLFSGDLGPSAKLLQPEPNGPRDLDYVIMEATYGDTDRPEVTIEKRRRLLRDEVRAAMRPNGVLLIPSFAVERTQELLVDLLELVEAGELPNIPVFIDSPLATKASAIFRRHADELRNGKDLIEALQSRWVIFTESVEQSKAIDRIQGFHIIMAASGMCEAGRIKHHLKANLWKEETTVLFVGYQAQGTLGRILQEGASRVRIHGEEISVRARMRTLDLYSGHADAPELATWLSHRLPVGRGVFLVHGEDPALSSLKGMLQRKVPTVPILVPELDDIYDLSGDAPRLQDDHERRLAPSSTGRQDWHNEFSRLILDINQAVEQAADRRAKSVIIRRLRRALTEAADVDRSSS</sequence>
<dbReference type="PANTHER" id="PTHR11203:SF37">
    <property type="entry name" value="INTEGRATOR COMPLEX SUBUNIT 11"/>
    <property type="match status" value="1"/>
</dbReference>
<evidence type="ECO:0000256" key="1">
    <source>
        <dbReference type="ARBA" id="ARBA00022801"/>
    </source>
</evidence>
<accession>A0A5P9K0V9</accession>
<dbReference type="GO" id="GO:0016787">
    <property type="term" value="F:hydrolase activity"/>
    <property type="evidence" value="ECO:0007669"/>
    <property type="project" value="UniProtKB-KW"/>
</dbReference>
<dbReference type="SMART" id="SM00849">
    <property type="entry name" value="Lactamase_B"/>
    <property type="match status" value="1"/>
</dbReference>
<evidence type="ECO:0000259" key="4">
    <source>
        <dbReference type="SMART" id="SM01027"/>
    </source>
</evidence>
<gene>
    <name evidence="5" type="ORF">GDR74_16595</name>
</gene>
<dbReference type="SMART" id="SM01027">
    <property type="entry name" value="Beta-Casp"/>
    <property type="match status" value="1"/>
</dbReference>
<evidence type="ECO:0000259" key="3">
    <source>
        <dbReference type="SMART" id="SM00849"/>
    </source>
</evidence>
<dbReference type="EMBL" id="CP045423">
    <property type="protein sequence ID" value="QFU18199.1"/>
    <property type="molecule type" value="Genomic_DNA"/>
</dbReference>
<evidence type="ECO:0000313" key="6">
    <source>
        <dbReference type="Proteomes" id="UP000325614"/>
    </source>
</evidence>
<dbReference type="PANTHER" id="PTHR11203">
    <property type="entry name" value="CLEAVAGE AND POLYADENYLATION SPECIFICITY FACTOR FAMILY MEMBER"/>
    <property type="match status" value="1"/>
</dbReference>
<dbReference type="Gene3D" id="3.40.50.10890">
    <property type="match status" value="1"/>
</dbReference>
<keyword evidence="6" id="KW-1185">Reference proteome</keyword>
<dbReference type="GO" id="GO:0004521">
    <property type="term" value="F:RNA endonuclease activity"/>
    <property type="evidence" value="ECO:0007669"/>
    <property type="project" value="TreeGrafter"/>
</dbReference>
<proteinExistence type="predicted"/>
<feature type="compositionally biased region" description="Basic and acidic residues" evidence="2">
    <location>
        <begin position="471"/>
        <end position="480"/>
    </location>
</feature>
<feature type="region of interest" description="Disordered" evidence="2">
    <location>
        <begin position="467"/>
        <end position="487"/>
    </location>
</feature>
<name>A0A5P9K0V9_9HYPH</name>
<dbReference type="InterPro" id="IPR022712">
    <property type="entry name" value="Beta_Casp"/>
</dbReference>